<evidence type="ECO:0000256" key="5">
    <source>
        <dbReference type="ARBA" id="ARBA00023002"/>
    </source>
</evidence>
<evidence type="ECO:0000256" key="2">
    <source>
        <dbReference type="ARBA" id="ARBA00009347"/>
    </source>
</evidence>
<evidence type="ECO:0000256" key="3">
    <source>
        <dbReference type="ARBA" id="ARBA00022630"/>
    </source>
</evidence>
<evidence type="ECO:0000313" key="10">
    <source>
        <dbReference type="EMBL" id="NYE18816.1"/>
    </source>
</evidence>
<evidence type="ECO:0000259" key="8">
    <source>
        <dbReference type="Pfam" id="PF02770"/>
    </source>
</evidence>
<keyword evidence="3 6" id="KW-0285">Flavoprotein</keyword>
<keyword evidence="5 6" id="KW-0560">Oxidoreductase</keyword>
<dbReference type="Pfam" id="PF02770">
    <property type="entry name" value="Acyl-CoA_dh_M"/>
    <property type="match status" value="1"/>
</dbReference>
<gene>
    <name evidence="10" type="ORF">BJ991_000844</name>
</gene>
<evidence type="ECO:0000256" key="4">
    <source>
        <dbReference type="ARBA" id="ARBA00022827"/>
    </source>
</evidence>
<evidence type="ECO:0000313" key="11">
    <source>
        <dbReference type="Proteomes" id="UP000576969"/>
    </source>
</evidence>
<dbReference type="Pfam" id="PF02771">
    <property type="entry name" value="Acyl-CoA_dh_N"/>
    <property type="match status" value="1"/>
</dbReference>
<dbReference type="FunFam" id="2.40.110.10:FF:000011">
    <property type="entry name" value="Acyl-CoA dehydrogenase FadE34"/>
    <property type="match status" value="1"/>
</dbReference>
<dbReference type="GO" id="GO:0050660">
    <property type="term" value="F:flavin adenine dinucleotide binding"/>
    <property type="evidence" value="ECO:0007669"/>
    <property type="project" value="InterPro"/>
</dbReference>
<dbReference type="Gene3D" id="2.40.110.10">
    <property type="entry name" value="Butyryl-CoA Dehydrogenase, subunit A, domain 2"/>
    <property type="match status" value="1"/>
</dbReference>
<dbReference type="EMBL" id="JACCBV010000001">
    <property type="protein sequence ID" value="NYE18816.1"/>
    <property type="molecule type" value="Genomic_DNA"/>
</dbReference>
<evidence type="ECO:0000259" key="7">
    <source>
        <dbReference type="Pfam" id="PF00441"/>
    </source>
</evidence>
<accession>A0A7Y9KIN9</accession>
<dbReference type="InterPro" id="IPR046373">
    <property type="entry name" value="Acyl-CoA_Oxase/DH_mid-dom_sf"/>
</dbReference>
<dbReference type="GO" id="GO:0016627">
    <property type="term" value="F:oxidoreductase activity, acting on the CH-CH group of donors"/>
    <property type="evidence" value="ECO:0007669"/>
    <property type="project" value="InterPro"/>
</dbReference>
<dbReference type="RefSeq" id="WP_179487742.1">
    <property type="nucleotide sequence ID" value="NZ_JACCBV010000001.1"/>
</dbReference>
<feature type="domain" description="Acyl-CoA oxidase/dehydrogenase middle" evidence="8">
    <location>
        <begin position="126"/>
        <end position="219"/>
    </location>
</feature>
<name>A0A7Y9KIN9_9MICO</name>
<dbReference type="PANTHER" id="PTHR43292">
    <property type="entry name" value="ACYL-COA DEHYDROGENASE"/>
    <property type="match status" value="1"/>
</dbReference>
<dbReference type="AlphaFoldDB" id="A0A7Y9KIN9"/>
<reference evidence="10 11" key="1">
    <citation type="submission" date="2020-07" db="EMBL/GenBank/DDBJ databases">
        <title>Sequencing the genomes of 1000 actinobacteria strains.</title>
        <authorList>
            <person name="Klenk H.-P."/>
        </authorList>
    </citation>
    <scope>NUCLEOTIDE SEQUENCE [LARGE SCALE GENOMIC DNA]</scope>
    <source>
        <strain evidence="10 11">DSM 24662</strain>
    </source>
</reference>
<dbReference type="PANTHER" id="PTHR43292:SF4">
    <property type="entry name" value="ACYL-COA DEHYDROGENASE FADE34"/>
    <property type="match status" value="1"/>
</dbReference>
<dbReference type="InterPro" id="IPR037069">
    <property type="entry name" value="AcylCoA_DH/ox_N_sf"/>
</dbReference>
<dbReference type="InterPro" id="IPR009075">
    <property type="entry name" value="AcylCo_DH/oxidase_C"/>
</dbReference>
<dbReference type="InterPro" id="IPR009100">
    <property type="entry name" value="AcylCoA_DH/oxidase_NM_dom_sf"/>
</dbReference>
<proteinExistence type="inferred from homology"/>
<dbReference type="Proteomes" id="UP000576969">
    <property type="component" value="Unassembled WGS sequence"/>
</dbReference>
<dbReference type="Pfam" id="PF00441">
    <property type="entry name" value="Acyl-CoA_dh_1"/>
    <property type="match status" value="1"/>
</dbReference>
<feature type="domain" description="Acyl-CoA dehydrogenase/oxidase N-terminal" evidence="9">
    <location>
        <begin position="9"/>
        <end position="122"/>
    </location>
</feature>
<organism evidence="10 11">
    <name type="scientific">Microbacterium immunditiarum</name>
    <dbReference type="NCBI Taxonomy" id="337480"/>
    <lineage>
        <taxon>Bacteria</taxon>
        <taxon>Bacillati</taxon>
        <taxon>Actinomycetota</taxon>
        <taxon>Actinomycetes</taxon>
        <taxon>Micrococcales</taxon>
        <taxon>Microbacteriaceae</taxon>
        <taxon>Microbacterium</taxon>
    </lineage>
</organism>
<dbReference type="InterPro" id="IPR006091">
    <property type="entry name" value="Acyl-CoA_Oxase/DH_mid-dom"/>
</dbReference>
<dbReference type="SUPFAM" id="SSF56645">
    <property type="entry name" value="Acyl-CoA dehydrogenase NM domain-like"/>
    <property type="match status" value="1"/>
</dbReference>
<dbReference type="Gene3D" id="1.20.140.10">
    <property type="entry name" value="Butyryl-CoA Dehydrogenase, subunit A, domain 3"/>
    <property type="match status" value="1"/>
</dbReference>
<feature type="domain" description="Acyl-CoA dehydrogenase/oxidase C-terminal" evidence="7">
    <location>
        <begin position="232"/>
        <end position="379"/>
    </location>
</feature>
<dbReference type="InterPro" id="IPR036250">
    <property type="entry name" value="AcylCo_DH-like_C"/>
</dbReference>
<dbReference type="InterPro" id="IPR013786">
    <property type="entry name" value="AcylCoA_DH/ox_N"/>
</dbReference>
<dbReference type="InterPro" id="IPR052161">
    <property type="entry name" value="Mycobact_Acyl-CoA_DH"/>
</dbReference>
<evidence type="ECO:0000259" key="9">
    <source>
        <dbReference type="Pfam" id="PF02771"/>
    </source>
</evidence>
<keyword evidence="4 6" id="KW-0274">FAD</keyword>
<dbReference type="SUPFAM" id="SSF47203">
    <property type="entry name" value="Acyl-CoA dehydrogenase C-terminal domain-like"/>
    <property type="match status" value="1"/>
</dbReference>
<keyword evidence="11" id="KW-1185">Reference proteome</keyword>
<comment type="similarity">
    <text evidence="2 6">Belongs to the acyl-CoA dehydrogenase family.</text>
</comment>
<sequence length="382" mass="42208">MLDFRESESVAQLRAQLRQLIAEHIPHDFLGAFTADPEDLALTEAFSRELGRRKLLAAAWPPEFGGGGSDVWEQTAVREEMWAAHEPRGAQYMGVNWVGPAIMRHGTAQQQAQHLPPIAAGEVVWCQGFSEPGAGSDLPALRTKATKIDGGWSISGQKVWTSYARMAQWCFLLARTGPPGGRKSGITVFLMEMDQQGVEVRPIAAMLGEHHLNEVYLDDAWVPDAQVLGDVGAGWDIVSDVLGFERIGIARYARSERLLREAPRALGDQWDELPESLRERWASALVRARQARLLAYRLVGEESSALSPLSAAGYRIVVTTLDQEAAEILMEMLGERAVGATAESTFFEREVEDHWRYSLSATVASGTVEMNKHTIAKFLERA</sequence>
<evidence type="ECO:0000256" key="6">
    <source>
        <dbReference type="RuleBase" id="RU362125"/>
    </source>
</evidence>
<dbReference type="GO" id="GO:0005886">
    <property type="term" value="C:plasma membrane"/>
    <property type="evidence" value="ECO:0007669"/>
    <property type="project" value="TreeGrafter"/>
</dbReference>
<protein>
    <submittedName>
        <fullName evidence="10">Alkylation response protein AidB-like acyl-CoA dehydrogenase</fullName>
    </submittedName>
</protein>
<comment type="cofactor">
    <cofactor evidence="1 6">
        <name>FAD</name>
        <dbReference type="ChEBI" id="CHEBI:57692"/>
    </cofactor>
</comment>
<dbReference type="Gene3D" id="1.10.540.10">
    <property type="entry name" value="Acyl-CoA dehydrogenase/oxidase, N-terminal domain"/>
    <property type="match status" value="1"/>
</dbReference>
<comment type="caution">
    <text evidence="10">The sequence shown here is derived from an EMBL/GenBank/DDBJ whole genome shotgun (WGS) entry which is preliminary data.</text>
</comment>
<evidence type="ECO:0000256" key="1">
    <source>
        <dbReference type="ARBA" id="ARBA00001974"/>
    </source>
</evidence>